<gene>
    <name evidence="8" type="ORF">AV274_6144</name>
</gene>
<evidence type="ECO:0000256" key="1">
    <source>
        <dbReference type="ARBA" id="ARBA00022723"/>
    </source>
</evidence>
<dbReference type="InterPro" id="IPR001876">
    <property type="entry name" value="Znf_RanBP2"/>
</dbReference>
<evidence type="ECO:0000256" key="5">
    <source>
        <dbReference type="SAM" id="MobiDB-lite"/>
    </source>
</evidence>
<keyword evidence="9" id="KW-1185">Reference proteome</keyword>
<accession>A0A196S536</accession>
<evidence type="ECO:0000256" key="3">
    <source>
        <dbReference type="ARBA" id="ARBA00022833"/>
    </source>
</evidence>
<feature type="domain" description="RanBP2-type" evidence="7">
    <location>
        <begin position="366"/>
        <end position="395"/>
    </location>
</feature>
<keyword evidence="6" id="KW-0812">Transmembrane</keyword>
<evidence type="ECO:0000313" key="9">
    <source>
        <dbReference type="Proteomes" id="UP000078348"/>
    </source>
</evidence>
<keyword evidence="3" id="KW-0862">Zinc</keyword>
<keyword evidence="2 4" id="KW-0863">Zinc-finger</keyword>
<dbReference type="PROSITE" id="PS01358">
    <property type="entry name" value="ZF_RANBP2_1"/>
    <property type="match status" value="1"/>
</dbReference>
<keyword evidence="1" id="KW-0479">Metal-binding</keyword>
<evidence type="ECO:0000256" key="2">
    <source>
        <dbReference type="ARBA" id="ARBA00022771"/>
    </source>
</evidence>
<evidence type="ECO:0000256" key="4">
    <source>
        <dbReference type="PROSITE-ProRule" id="PRU00322"/>
    </source>
</evidence>
<keyword evidence="6" id="KW-0472">Membrane</keyword>
<dbReference type="AlphaFoldDB" id="A0A196S536"/>
<dbReference type="GO" id="GO:0008270">
    <property type="term" value="F:zinc ion binding"/>
    <property type="evidence" value="ECO:0007669"/>
    <property type="project" value="UniProtKB-KW"/>
</dbReference>
<comment type="caution">
    <text evidence="8">The sequence shown here is derived from an EMBL/GenBank/DDBJ whole genome shotgun (WGS) entry which is preliminary data.</text>
</comment>
<organism evidence="8 9">
    <name type="scientific">Blastocystis sp. subtype 1 (strain ATCC 50177 / NandII)</name>
    <dbReference type="NCBI Taxonomy" id="478820"/>
    <lineage>
        <taxon>Eukaryota</taxon>
        <taxon>Sar</taxon>
        <taxon>Stramenopiles</taxon>
        <taxon>Bigyra</taxon>
        <taxon>Opalozoa</taxon>
        <taxon>Opalinata</taxon>
        <taxon>Blastocystidae</taxon>
        <taxon>Blastocystis</taxon>
    </lineage>
</organism>
<reference evidence="8 9" key="1">
    <citation type="submission" date="2016-05" db="EMBL/GenBank/DDBJ databases">
        <title>Nuclear genome of Blastocystis sp. subtype 1 NandII.</title>
        <authorList>
            <person name="Gentekaki E."/>
            <person name="Curtis B."/>
            <person name="Stairs C."/>
            <person name="Eme L."/>
            <person name="Herman E."/>
            <person name="Klimes V."/>
            <person name="Arias M.C."/>
            <person name="Elias M."/>
            <person name="Hilliou F."/>
            <person name="Klute M."/>
            <person name="Malik S.-B."/>
            <person name="Pightling A."/>
            <person name="Rachubinski R."/>
            <person name="Salas D."/>
            <person name="Schlacht A."/>
            <person name="Suga H."/>
            <person name="Archibald J."/>
            <person name="Ball S.G."/>
            <person name="Clark G."/>
            <person name="Dacks J."/>
            <person name="Van Der Giezen M."/>
            <person name="Tsaousis A."/>
            <person name="Roger A."/>
        </authorList>
    </citation>
    <scope>NUCLEOTIDE SEQUENCE [LARGE SCALE GENOMIC DNA]</scope>
    <source>
        <strain evidence="9">ATCC 50177 / NandII</strain>
    </source>
</reference>
<dbReference type="EMBL" id="LXWW01000559">
    <property type="protein sequence ID" value="OAO12203.1"/>
    <property type="molecule type" value="Genomic_DNA"/>
</dbReference>
<name>A0A196S536_BLAHN</name>
<evidence type="ECO:0000259" key="7">
    <source>
        <dbReference type="PROSITE" id="PS50199"/>
    </source>
</evidence>
<dbReference type="PROSITE" id="PS50199">
    <property type="entry name" value="ZF_RANBP2_2"/>
    <property type="match status" value="1"/>
</dbReference>
<evidence type="ECO:0000313" key="8">
    <source>
        <dbReference type="EMBL" id="OAO12203.1"/>
    </source>
</evidence>
<protein>
    <recommendedName>
        <fullName evidence="7">RanBP2-type domain-containing protein</fullName>
    </recommendedName>
</protein>
<sequence>MTDDIPTEAPDLPPSPVLLHPILKSQTLILEPTIPEGIYAIYCRLENHYDPMQSVEYLKQLMMDAPREFYTAEKADPIVLHAEEMAAVKSVSCLVQNVDGQFYQPIVISTPLDVAEESPEVGILVSGVSVNSIDYVVNISIPAYLWCSVYRSDEDTPSIRELKRKKARFARDKVSFTQGNLIPDTEYAIYCYTESIRGSPMKELLSEVRVLATTKDLKMKIKSWSVSNHQLAFVVETNGDVYPSCQLNGVSSNSKEAGYYLFRISPRKSYKLVCKSVFDTKVYRIQQTFVSPGSFISLRSVFFLVIVVALAGAVALNYSSVIVALEQLKALVLEMMNTQEVQRNREADSLLSANVTSSSDSYSVNSVAEWRCPSCLYSNDNSEKECVMCHCPNPSLPKELEKSADPALQEEEHKEQNE</sequence>
<dbReference type="Proteomes" id="UP000078348">
    <property type="component" value="Unassembled WGS sequence"/>
</dbReference>
<dbReference type="Gene3D" id="4.10.1060.10">
    <property type="entry name" value="Zinc finger, RanBP2-type"/>
    <property type="match status" value="1"/>
</dbReference>
<feature type="region of interest" description="Disordered" evidence="5">
    <location>
        <begin position="399"/>
        <end position="418"/>
    </location>
</feature>
<keyword evidence="6" id="KW-1133">Transmembrane helix</keyword>
<proteinExistence type="predicted"/>
<feature type="transmembrane region" description="Helical" evidence="6">
    <location>
        <begin position="301"/>
        <end position="325"/>
    </location>
</feature>
<evidence type="ECO:0000256" key="6">
    <source>
        <dbReference type="SAM" id="Phobius"/>
    </source>
</evidence>
<dbReference type="OrthoDB" id="5379943at2759"/>